<evidence type="ECO:0008006" key="3">
    <source>
        <dbReference type="Google" id="ProtNLM"/>
    </source>
</evidence>
<gene>
    <name evidence="1" type="ORF">ACFQRG_20265</name>
</gene>
<organism evidence="1 2">
    <name type="scientific">Scopulibacillus cellulosilyticus</name>
    <dbReference type="NCBI Taxonomy" id="2665665"/>
    <lineage>
        <taxon>Bacteria</taxon>
        <taxon>Bacillati</taxon>
        <taxon>Bacillota</taxon>
        <taxon>Bacilli</taxon>
        <taxon>Bacillales</taxon>
        <taxon>Sporolactobacillaceae</taxon>
        <taxon>Scopulibacillus</taxon>
    </lineage>
</organism>
<dbReference type="EMBL" id="JBHTCO010000043">
    <property type="protein sequence ID" value="MFC7395247.1"/>
    <property type="molecule type" value="Genomic_DNA"/>
</dbReference>
<evidence type="ECO:0000313" key="1">
    <source>
        <dbReference type="EMBL" id="MFC7395247.1"/>
    </source>
</evidence>
<keyword evidence="2" id="KW-1185">Reference proteome</keyword>
<sequence>MLENKTVGFIGAASMAEAMISKAPCSRTDGIISVNYCKVLHDRRRTNQIK</sequence>
<protein>
    <recommendedName>
        <fullName evidence="3">Pyrroline-5-carboxylate reductase catalytic N-terminal domain-containing protein</fullName>
    </recommendedName>
</protein>
<evidence type="ECO:0000313" key="2">
    <source>
        <dbReference type="Proteomes" id="UP001596505"/>
    </source>
</evidence>
<proteinExistence type="predicted"/>
<dbReference type="RefSeq" id="WP_380969580.1">
    <property type="nucleotide sequence ID" value="NZ_JBHTCO010000043.1"/>
</dbReference>
<reference evidence="2" key="1">
    <citation type="journal article" date="2019" name="Int. J. Syst. Evol. Microbiol.">
        <title>The Global Catalogue of Microorganisms (GCM) 10K type strain sequencing project: providing services to taxonomists for standard genome sequencing and annotation.</title>
        <authorList>
            <consortium name="The Broad Institute Genomics Platform"/>
            <consortium name="The Broad Institute Genome Sequencing Center for Infectious Disease"/>
            <person name="Wu L."/>
            <person name="Ma J."/>
        </authorList>
    </citation>
    <scope>NUCLEOTIDE SEQUENCE [LARGE SCALE GENOMIC DNA]</scope>
    <source>
        <strain evidence="2">CGMCC 1.16305</strain>
    </source>
</reference>
<name>A0ABW2Q0S6_9BACL</name>
<dbReference type="Proteomes" id="UP001596505">
    <property type="component" value="Unassembled WGS sequence"/>
</dbReference>
<accession>A0ABW2Q0S6</accession>
<comment type="caution">
    <text evidence="1">The sequence shown here is derived from an EMBL/GenBank/DDBJ whole genome shotgun (WGS) entry which is preliminary data.</text>
</comment>